<keyword evidence="2" id="KW-1185">Reference proteome</keyword>
<name>A0AAW1KAR3_SAPOF</name>
<evidence type="ECO:0000313" key="2">
    <source>
        <dbReference type="Proteomes" id="UP001443914"/>
    </source>
</evidence>
<comment type="caution">
    <text evidence="1">The sequence shown here is derived from an EMBL/GenBank/DDBJ whole genome shotgun (WGS) entry which is preliminary data.</text>
</comment>
<sequence>MVYFKTTKTTRKEYLVTVTRGDDTVDKGVKHSILPPMTGVFAEAWPPMQYPRYLDRWCSEKDLAGLKTPQSVLLPSHHKQKDHLPPFEILSTSITRKEARWSATPRF</sequence>
<reference evidence="1" key="1">
    <citation type="submission" date="2024-03" db="EMBL/GenBank/DDBJ databases">
        <title>WGS assembly of Saponaria officinalis var. Norfolk2.</title>
        <authorList>
            <person name="Jenkins J."/>
            <person name="Shu S."/>
            <person name="Grimwood J."/>
            <person name="Barry K."/>
            <person name="Goodstein D."/>
            <person name="Schmutz J."/>
            <person name="Leebens-Mack J."/>
            <person name="Osbourn A."/>
        </authorList>
    </citation>
    <scope>NUCLEOTIDE SEQUENCE [LARGE SCALE GENOMIC DNA]</scope>
    <source>
        <strain evidence="1">JIC</strain>
    </source>
</reference>
<accession>A0AAW1KAR3</accession>
<proteinExistence type="predicted"/>
<organism evidence="1 2">
    <name type="scientific">Saponaria officinalis</name>
    <name type="common">Common soapwort</name>
    <name type="synonym">Lychnis saponaria</name>
    <dbReference type="NCBI Taxonomy" id="3572"/>
    <lineage>
        <taxon>Eukaryota</taxon>
        <taxon>Viridiplantae</taxon>
        <taxon>Streptophyta</taxon>
        <taxon>Embryophyta</taxon>
        <taxon>Tracheophyta</taxon>
        <taxon>Spermatophyta</taxon>
        <taxon>Magnoliopsida</taxon>
        <taxon>eudicotyledons</taxon>
        <taxon>Gunneridae</taxon>
        <taxon>Pentapetalae</taxon>
        <taxon>Caryophyllales</taxon>
        <taxon>Caryophyllaceae</taxon>
        <taxon>Caryophylleae</taxon>
        <taxon>Saponaria</taxon>
    </lineage>
</organism>
<gene>
    <name evidence="1" type="ORF">RND81_06G127400</name>
</gene>
<dbReference type="EMBL" id="JBDFQZ010000006">
    <property type="protein sequence ID" value="KAK9714881.1"/>
    <property type="molecule type" value="Genomic_DNA"/>
</dbReference>
<dbReference type="AlphaFoldDB" id="A0AAW1KAR3"/>
<evidence type="ECO:0000313" key="1">
    <source>
        <dbReference type="EMBL" id="KAK9714881.1"/>
    </source>
</evidence>
<protein>
    <submittedName>
        <fullName evidence="1">Uncharacterized protein</fullName>
    </submittedName>
</protein>
<dbReference type="Proteomes" id="UP001443914">
    <property type="component" value="Unassembled WGS sequence"/>
</dbReference>